<evidence type="ECO:0000256" key="2">
    <source>
        <dbReference type="ARBA" id="ARBA00023157"/>
    </source>
</evidence>
<name>A0A484DAQ2_PERFV</name>
<sequence>MYIKFWRSYGEDKKDVASENLSPESKLSVELEGGKGKQAEGNTRLYRAACLFLTIICLVLLLVVIILSVKLQTGSTVCPERAETAAINRQSPPFAPTCSHKECQALFPNIQPQYRGCQQCADGWLTLDRSCFFLSTFRRSWDDSQKICIAKGGGLAVVTSQRVQSFLAMQGKMQYWIGLRHKGATWTWVNNTVLRESYWADNPLEGDCGILSSEKWFKASCTDYTYFICQVQL</sequence>
<dbReference type="SUPFAM" id="SSF56436">
    <property type="entry name" value="C-type lectin-like"/>
    <property type="match status" value="1"/>
</dbReference>
<gene>
    <name evidence="6" type="ORF">EPR50_G00063320</name>
</gene>
<comment type="caution">
    <text evidence="6">The sequence shown here is derived from an EMBL/GenBank/DDBJ whole genome shotgun (WGS) entry which is preliminary data.</text>
</comment>
<feature type="transmembrane region" description="Helical" evidence="4">
    <location>
        <begin position="45"/>
        <end position="69"/>
    </location>
</feature>
<dbReference type="SMART" id="SM00034">
    <property type="entry name" value="CLECT"/>
    <property type="match status" value="1"/>
</dbReference>
<keyword evidence="7" id="KW-1185">Reference proteome</keyword>
<dbReference type="InterPro" id="IPR052309">
    <property type="entry name" value="C-type_Lectin_Domain_Fam1"/>
</dbReference>
<dbReference type="EMBL" id="SCKG01000006">
    <property type="protein sequence ID" value="TDH11650.1"/>
    <property type="molecule type" value="Genomic_DNA"/>
</dbReference>
<keyword evidence="4" id="KW-0472">Membrane</keyword>
<evidence type="ECO:0000313" key="6">
    <source>
        <dbReference type="EMBL" id="TDH11650.1"/>
    </source>
</evidence>
<dbReference type="Proteomes" id="UP000295070">
    <property type="component" value="Chromosome 6"/>
</dbReference>
<dbReference type="PANTHER" id="PTHR46490">
    <property type="entry name" value="C-TYPE LECTIN DOMAIN FAMILY 12 MEMBER A-RELATED"/>
    <property type="match status" value="1"/>
</dbReference>
<dbReference type="GO" id="GO:0030246">
    <property type="term" value="F:carbohydrate binding"/>
    <property type="evidence" value="ECO:0007669"/>
    <property type="project" value="UniProtKB-KW"/>
</dbReference>
<evidence type="ECO:0000313" key="7">
    <source>
        <dbReference type="Proteomes" id="UP000295070"/>
    </source>
</evidence>
<keyword evidence="4" id="KW-0812">Transmembrane</keyword>
<evidence type="ECO:0000259" key="5">
    <source>
        <dbReference type="PROSITE" id="PS50041"/>
    </source>
</evidence>
<keyword evidence="2" id="KW-1015">Disulfide bond</keyword>
<keyword evidence="1" id="KW-0430">Lectin</keyword>
<dbReference type="Gene3D" id="3.10.100.10">
    <property type="entry name" value="Mannose-Binding Protein A, subunit A"/>
    <property type="match status" value="1"/>
</dbReference>
<organism evidence="6 7">
    <name type="scientific">Perca flavescens</name>
    <name type="common">American yellow perch</name>
    <name type="synonym">Morone flavescens</name>
    <dbReference type="NCBI Taxonomy" id="8167"/>
    <lineage>
        <taxon>Eukaryota</taxon>
        <taxon>Metazoa</taxon>
        <taxon>Chordata</taxon>
        <taxon>Craniata</taxon>
        <taxon>Vertebrata</taxon>
        <taxon>Euteleostomi</taxon>
        <taxon>Actinopterygii</taxon>
        <taxon>Neopterygii</taxon>
        <taxon>Teleostei</taxon>
        <taxon>Neoteleostei</taxon>
        <taxon>Acanthomorphata</taxon>
        <taxon>Eupercaria</taxon>
        <taxon>Perciformes</taxon>
        <taxon>Percoidei</taxon>
        <taxon>Percidae</taxon>
        <taxon>Percinae</taxon>
        <taxon>Perca</taxon>
    </lineage>
</organism>
<proteinExistence type="predicted"/>
<accession>A0A484DAQ2</accession>
<dbReference type="InterPro" id="IPR001304">
    <property type="entry name" value="C-type_lectin-like"/>
</dbReference>
<keyword evidence="3" id="KW-0325">Glycoprotein</keyword>
<dbReference type="PROSITE" id="PS50041">
    <property type="entry name" value="C_TYPE_LECTIN_2"/>
    <property type="match status" value="1"/>
</dbReference>
<reference evidence="6 7" key="1">
    <citation type="submission" date="2019-01" db="EMBL/GenBank/DDBJ databases">
        <title>A chromosome-scale genome assembly of the yellow perch, Perca flavescens.</title>
        <authorList>
            <person name="Feron R."/>
            <person name="Morvezen R."/>
            <person name="Bestin A."/>
            <person name="Haffray P."/>
            <person name="Klopp C."/>
            <person name="Zahm M."/>
            <person name="Cabau C."/>
            <person name="Roques C."/>
            <person name="Donnadieu C."/>
            <person name="Bouchez O."/>
            <person name="Christie M."/>
            <person name="Larson W."/>
            <person name="Guiguen Y."/>
        </authorList>
    </citation>
    <scope>NUCLEOTIDE SEQUENCE [LARGE SCALE GENOMIC DNA]</scope>
    <source>
        <strain evidence="6">YP-PL-M2</strain>
        <tissue evidence="6">Blood</tissue>
    </source>
</reference>
<dbReference type="InterPro" id="IPR016187">
    <property type="entry name" value="CTDL_fold"/>
</dbReference>
<evidence type="ECO:0000256" key="1">
    <source>
        <dbReference type="ARBA" id="ARBA00022734"/>
    </source>
</evidence>
<dbReference type="AlphaFoldDB" id="A0A484DAQ2"/>
<feature type="domain" description="C-type lectin" evidence="5">
    <location>
        <begin position="127"/>
        <end position="230"/>
    </location>
</feature>
<dbReference type="PANTHER" id="PTHR46490:SF6">
    <property type="entry name" value="ASIALOGLYCOPROTEIN RECEPTOR 1-LIKE-RELATED"/>
    <property type="match status" value="1"/>
</dbReference>
<keyword evidence="4" id="KW-1133">Transmembrane helix</keyword>
<dbReference type="Pfam" id="PF00059">
    <property type="entry name" value="Lectin_C"/>
    <property type="match status" value="1"/>
</dbReference>
<evidence type="ECO:0000256" key="4">
    <source>
        <dbReference type="SAM" id="Phobius"/>
    </source>
</evidence>
<dbReference type="STRING" id="8167.A0A484DAQ2"/>
<protein>
    <recommendedName>
        <fullName evidence="5">C-type lectin domain-containing protein</fullName>
    </recommendedName>
</protein>
<evidence type="ECO:0000256" key="3">
    <source>
        <dbReference type="ARBA" id="ARBA00023180"/>
    </source>
</evidence>
<dbReference type="InterPro" id="IPR016186">
    <property type="entry name" value="C-type_lectin-like/link_sf"/>
</dbReference>